<dbReference type="PANTHER" id="PTHR30520">
    <property type="entry name" value="FORMATE TRANSPORTER-RELATED"/>
    <property type="match status" value="1"/>
</dbReference>
<evidence type="ECO:0000256" key="2">
    <source>
        <dbReference type="ARBA" id="ARBA00022448"/>
    </source>
</evidence>
<dbReference type="PROSITE" id="PS01005">
    <property type="entry name" value="FORMATE_NITRITE_TP_1"/>
    <property type="match status" value="1"/>
</dbReference>
<organism evidence="8 9">
    <name type="scientific">Thermovenabulum gondwanense</name>
    <dbReference type="NCBI Taxonomy" id="520767"/>
    <lineage>
        <taxon>Bacteria</taxon>
        <taxon>Bacillati</taxon>
        <taxon>Bacillota</taxon>
        <taxon>Clostridia</taxon>
        <taxon>Thermosediminibacterales</taxon>
        <taxon>Thermosediminibacteraceae</taxon>
        <taxon>Thermovenabulum</taxon>
    </lineage>
</organism>
<evidence type="ECO:0000313" key="9">
    <source>
        <dbReference type="Proteomes" id="UP000075737"/>
    </source>
</evidence>
<feature type="transmembrane region" description="Helical" evidence="7">
    <location>
        <begin position="181"/>
        <end position="200"/>
    </location>
</feature>
<dbReference type="InterPro" id="IPR023271">
    <property type="entry name" value="Aquaporin-like"/>
</dbReference>
<evidence type="ECO:0000313" key="8">
    <source>
        <dbReference type="EMBL" id="KYO65355.1"/>
    </source>
</evidence>
<proteinExistence type="inferred from homology"/>
<dbReference type="Gene3D" id="1.20.1080.10">
    <property type="entry name" value="Glycerol uptake facilitator protein"/>
    <property type="match status" value="1"/>
</dbReference>
<dbReference type="InterPro" id="IPR000292">
    <property type="entry name" value="For/NO2_transpt"/>
</dbReference>
<dbReference type="PATRIC" id="fig|520767.4.peg.1702"/>
<evidence type="ECO:0000256" key="7">
    <source>
        <dbReference type="SAM" id="Phobius"/>
    </source>
</evidence>
<gene>
    <name evidence="8" type="primary">focA_2</name>
    <name evidence="8" type="ORF">ATZ99_15890</name>
</gene>
<dbReference type="Proteomes" id="UP000075737">
    <property type="component" value="Unassembled WGS sequence"/>
</dbReference>
<evidence type="ECO:0000256" key="5">
    <source>
        <dbReference type="ARBA" id="ARBA00023136"/>
    </source>
</evidence>
<evidence type="ECO:0000256" key="1">
    <source>
        <dbReference type="ARBA" id="ARBA00004141"/>
    </source>
</evidence>
<keyword evidence="2" id="KW-0813">Transport</keyword>
<dbReference type="EMBL" id="LOHZ01000035">
    <property type="protein sequence ID" value="KYO65355.1"/>
    <property type="molecule type" value="Genomic_DNA"/>
</dbReference>
<feature type="transmembrane region" description="Helical" evidence="7">
    <location>
        <begin position="27"/>
        <end position="45"/>
    </location>
</feature>
<feature type="transmembrane region" description="Helical" evidence="7">
    <location>
        <begin position="157"/>
        <end position="175"/>
    </location>
</feature>
<name>A0A162MD51_9FIRM</name>
<keyword evidence="3 7" id="KW-0812">Transmembrane</keyword>
<dbReference type="AlphaFoldDB" id="A0A162MD51"/>
<evidence type="ECO:0000256" key="4">
    <source>
        <dbReference type="ARBA" id="ARBA00022989"/>
    </source>
</evidence>
<dbReference type="PANTHER" id="PTHR30520:SF6">
    <property type="entry name" value="FORMATE_NITRATE FAMILY TRANSPORTER (EUROFUNG)"/>
    <property type="match status" value="1"/>
</dbReference>
<dbReference type="RefSeq" id="WP_068748713.1">
    <property type="nucleotide sequence ID" value="NZ_LOHZ01000035.1"/>
</dbReference>
<keyword evidence="9" id="KW-1185">Reference proteome</keyword>
<comment type="subcellular location">
    <subcellularLocation>
        <location evidence="1">Membrane</location>
        <topology evidence="1">Multi-pass membrane protein</topology>
    </subcellularLocation>
</comment>
<evidence type="ECO:0000256" key="3">
    <source>
        <dbReference type="ARBA" id="ARBA00022692"/>
    </source>
</evidence>
<accession>A0A162MD51</accession>
<comment type="similarity">
    <text evidence="6">Belongs to the FNT transporter (TC 1.A.16) family.</text>
</comment>
<dbReference type="OrthoDB" id="9786493at2"/>
<dbReference type="FunFam" id="1.20.1080.10:FF:000011">
    <property type="entry name" value="Formate family transporter"/>
    <property type="match status" value="1"/>
</dbReference>
<sequence length="265" mass="29493">MEKNFLTPEETAKVLIEVSRKKSRMSVVNMILLGIFAGIYIGLGAQGSITVMQTLKNIDTGLMRFMGAVVFPVGLMMVVLCGAELFTGNNLMVIGLLDKKINFKDLFRNWFVVYFANFIGSVLLAVIIVKSGILNSKMIETAIGIASGKMSLSYSQAILRGTLCNFLVVVAVWMSTAARDVVSKIFSSFFPIMLFVLSGYEHSIANMYFIPLAKFLGFSVSWWEIFSKNLLPVTFGNLIGGAIMVPFVYYYCYINENRKDDFKTA</sequence>
<feature type="transmembrane region" description="Helical" evidence="7">
    <location>
        <begin position="65"/>
        <end position="87"/>
    </location>
</feature>
<keyword evidence="4 7" id="KW-1133">Transmembrane helix</keyword>
<dbReference type="InterPro" id="IPR024002">
    <property type="entry name" value="For/NO2_transpt_CS"/>
</dbReference>
<keyword evidence="5 7" id="KW-0472">Membrane</keyword>
<protein>
    <submittedName>
        <fullName evidence="8">Putative formate transporter 1</fullName>
    </submittedName>
</protein>
<evidence type="ECO:0000256" key="6">
    <source>
        <dbReference type="ARBA" id="ARBA00049660"/>
    </source>
</evidence>
<dbReference type="GO" id="GO:0015499">
    <property type="term" value="F:formate transmembrane transporter activity"/>
    <property type="evidence" value="ECO:0007669"/>
    <property type="project" value="TreeGrafter"/>
</dbReference>
<dbReference type="GO" id="GO:0005886">
    <property type="term" value="C:plasma membrane"/>
    <property type="evidence" value="ECO:0007669"/>
    <property type="project" value="TreeGrafter"/>
</dbReference>
<comment type="caution">
    <text evidence="8">The sequence shown here is derived from an EMBL/GenBank/DDBJ whole genome shotgun (WGS) entry which is preliminary data.</text>
</comment>
<dbReference type="Pfam" id="PF01226">
    <property type="entry name" value="Form_Nir_trans"/>
    <property type="match status" value="1"/>
</dbReference>
<dbReference type="STRING" id="520767.ATZ99_15890"/>
<feature type="transmembrane region" description="Helical" evidence="7">
    <location>
        <begin position="107"/>
        <end position="129"/>
    </location>
</feature>
<reference evidence="8 9" key="1">
    <citation type="submission" date="2015-12" db="EMBL/GenBank/DDBJ databases">
        <title>Draft genome of Thermovenabulum gondwanense isolated from a red thermophilic microbial mat colonisisng an outflow channel of a bore well.</title>
        <authorList>
            <person name="Patel B.K."/>
        </authorList>
    </citation>
    <scope>NUCLEOTIDE SEQUENCE [LARGE SCALE GENOMIC DNA]</scope>
    <source>
        <strain evidence="8 9">R270</strain>
    </source>
</reference>
<feature type="transmembrane region" description="Helical" evidence="7">
    <location>
        <begin position="231"/>
        <end position="253"/>
    </location>
</feature>